<comment type="pathway">
    <text evidence="5">Protein modification; eIF5A hypusination.</text>
</comment>
<evidence type="ECO:0000256" key="4">
    <source>
        <dbReference type="ARBA" id="ARBA00004173"/>
    </source>
</evidence>
<evidence type="ECO:0000259" key="13">
    <source>
        <dbReference type="Pfam" id="PF06047"/>
    </source>
</evidence>
<feature type="compositionally biased region" description="Low complexity" evidence="12">
    <location>
        <begin position="1497"/>
        <end position="1509"/>
    </location>
</feature>
<feature type="compositionally biased region" description="Polar residues" evidence="12">
    <location>
        <begin position="1557"/>
        <end position="1577"/>
    </location>
</feature>
<keyword evidence="10" id="KW-0386">Hypusine biosynthesis</keyword>
<comment type="similarity">
    <text evidence="6">Belongs to the deoxyhypusine synthase family.</text>
</comment>
<dbReference type="Gene3D" id="3.40.910.10">
    <property type="entry name" value="Deoxyhypusine synthase"/>
    <property type="match status" value="1"/>
</dbReference>
<evidence type="ECO:0000256" key="5">
    <source>
        <dbReference type="ARBA" id="ARBA00005041"/>
    </source>
</evidence>
<evidence type="ECO:0000256" key="6">
    <source>
        <dbReference type="ARBA" id="ARBA00009892"/>
    </source>
</evidence>
<feature type="compositionally biased region" description="Basic and acidic residues" evidence="12">
    <location>
        <begin position="1214"/>
        <end position="1223"/>
    </location>
</feature>
<dbReference type="InterPro" id="IPR029035">
    <property type="entry name" value="DHS-like_NAD/FAD-binding_dom"/>
</dbReference>
<feature type="compositionally biased region" description="Polar residues" evidence="12">
    <location>
        <begin position="1041"/>
        <end position="1050"/>
    </location>
</feature>
<feature type="compositionally biased region" description="Basic and acidic residues" evidence="12">
    <location>
        <begin position="1395"/>
        <end position="1405"/>
    </location>
</feature>
<evidence type="ECO:0000256" key="11">
    <source>
        <dbReference type="SAM" id="Coils"/>
    </source>
</evidence>
<feature type="compositionally biased region" description="Basic and acidic residues" evidence="12">
    <location>
        <begin position="652"/>
        <end position="662"/>
    </location>
</feature>
<feature type="domain" description="NF-kappa-B-activating protein C-terminal" evidence="13">
    <location>
        <begin position="453"/>
        <end position="551"/>
    </location>
</feature>
<feature type="compositionally biased region" description="Basic and acidic residues" evidence="12">
    <location>
        <begin position="1448"/>
        <end position="1457"/>
    </location>
</feature>
<feature type="compositionally biased region" description="Basic and acidic residues" evidence="12">
    <location>
        <begin position="1261"/>
        <end position="1273"/>
    </location>
</feature>
<accession>A0A4T0GZK2</accession>
<dbReference type="NCBIfam" id="TIGR00321">
    <property type="entry name" value="dhys"/>
    <property type="match status" value="1"/>
</dbReference>
<dbReference type="Proteomes" id="UP000306954">
    <property type="component" value="Unassembled WGS sequence"/>
</dbReference>
<feature type="compositionally biased region" description="Low complexity" evidence="12">
    <location>
        <begin position="1602"/>
        <end position="1615"/>
    </location>
</feature>
<comment type="caution">
    <text evidence="14">The sequence shown here is derived from an EMBL/GenBank/DDBJ whole genome shotgun (WGS) entry which is preliminary data.</text>
</comment>
<comment type="cofactor">
    <cofactor evidence="2">
        <name>NAD(+)</name>
        <dbReference type="ChEBI" id="CHEBI:57540"/>
    </cofactor>
</comment>
<feature type="compositionally biased region" description="Basic and acidic residues" evidence="12">
    <location>
        <begin position="382"/>
        <end position="415"/>
    </location>
</feature>
<feature type="compositionally biased region" description="Low complexity" evidence="12">
    <location>
        <begin position="752"/>
        <end position="765"/>
    </location>
</feature>
<feature type="compositionally biased region" description="Polar residues" evidence="12">
    <location>
        <begin position="771"/>
        <end position="784"/>
    </location>
</feature>
<feature type="compositionally biased region" description="Gly residues" evidence="12">
    <location>
        <begin position="1380"/>
        <end position="1390"/>
    </location>
</feature>
<feature type="compositionally biased region" description="Low complexity" evidence="12">
    <location>
        <begin position="1671"/>
        <end position="1683"/>
    </location>
</feature>
<evidence type="ECO:0000256" key="2">
    <source>
        <dbReference type="ARBA" id="ARBA00001911"/>
    </source>
</evidence>
<evidence type="ECO:0000256" key="12">
    <source>
        <dbReference type="SAM" id="MobiDB-lite"/>
    </source>
</evidence>
<dbReference type="GO" id="GO:0003682">
    <property type="term" value="F:chromatin binding"/>
    <property type="evidence" value="ECO:0007669"/>
    <property type="project" value="InterPro"/>
</dbReference>
<feature type="compositionally biased region" description="Low complexity" evidence="12">
    <location>
        <begin position="1704"/>
        <end position="1717"/>
    </location>
</feature>
<evidence type="ECO:0000256" key="8">
    <source>
        <dbReference type="ARBA" id="ARBA00022679"/>
    </source>
</evidence>
<protein>
    <recommendedName>
        <fullName evidence="7">deoxyhypusine synthase</fullName>
        <ecNumber evidence="7">2.5.1.46</ecNumber>
    </recommendedName>
</protein>
<reference evidence="14 15" key="1">
    <citation type="submission" date="2019-03" db="EMBL/GenBank/DDBJ databases">
        <title>Sequencing 23 genomes of Wallemia ichthyophaga.</title>
        <authorList>
            <person name="Gostincar C."/>
        </authorList>
    </citation>
    <scope>NUCLEOTIDE SEQUENCE [LARGE SCALE GENOMIC DNA]</scope>
    <source>
        <strain evidence="14 15">EXF-8621</strain>
    </source>
</reference>
<keyword evidence="9" id="KW-0520">NAD</keyword>
<dbReference type="InterPro" id="IPR002773">
    <property type="entry name" value="Deoxyhypusine_synthase"/>
</dbReference>
<feature type="compositionally biased region" description="Low complexity" evidence="12">
    <location>
        <begin position="1630"/>
        <end position="1643"/>
    </location>
</feature>
<feature type="region of interest" description="Disordered" evidence="12">
    <location>
        <begin position="577"/>
        <end position="612"/>
    </location>
</feature>
<evidence type="ECO:0000313" key="14">
    <source>
        <dbReference type="EMBL" id="TIB08074.1"/>
    </source>
</evidence>
<feature type="compositionally biased region" description="Basic and acidic residues" evidence="12">
    <location>
        <begin position="1068"/>
        <end position="1078"/>
    </location>
</feature>
<feature type="compositionally biased region" description="Low complexity" evidence="12">
    <location>
        <begin position="1354"/>
        <end position="1379"/>
    </location>
</feature>
<feature type="compositionally biased region" description="Low complexity" evidence="12">
    <location>
        <begin position="1538"/>
        <end position="1549"/>
    </location>
</feature>
<feature type="region of interest" description="Disordered" evidence="12">
    <location>
        <begin position="694"/>
        <end position="804"/>
    </location>
</feature>
<feature type="compositionally biased region" description="Gly residues" evidence="12">
    <location>
        <begin position="1658"/>
        <end position="1670"/>
    </location>
</feature>
<dbReference type="EC" id="2.5.1.46" evidence="7"/>
<feature type="compositionally biased region" description="Basic and acidic residues" evidence="12">
    <location>
        <begin position="917"/>
        <end position="938"/>
    </location>
</feature>
<dbReference type="PANTHER" id="PTHR11703">
    <property type="entry name" value="DEOXYHYPUSINE SYNTHASE"/>
    <property type="match status" value="1"/>
</dbReference>
<feature type="compositionally biased region" description="Low complexity" evidence="12">
    <location>
        <begin position="707"/>
        <end position="731"/>
    </location>
</feature>
<evidence type="ECO:0000313" key="15">
    <source>
        <dbReference type="Proteomes" id="UP000306954"/>
    </source>
</evidence>
<organism evidence="14 15">
    <name type="scientific">Wallemia ichthyophaga</name>
    <dbReference type="NCBI Taxonomy" id="245174"/>
    <lineage>
        <taxon>Eukaryota</taxon>
        <taxon>Fungi</taxon>
        <taxon>Dikarya</taxon>
        <taxon>Basidiomycota</taxon>
        <taxon>Wallemiomycotina</taxon>
        <taxon>Wallemiomycetes</taxon>
        <taxon>Wallemiales</taxon>
        <taxon>Wallemiaceae</taxon>
        <taxon>Wallemia</taxon>
    </lineage>
</organism>
<keyword evidence="11" id="KW-0175">Coiled coil</keyword>
<evidence type="ECO:0000256" key="7">
    <source>
        <dbReference type="ARBA" id="ARBA00012683"/>
    </source>
</evidence>
<dbReference type="GO" id="GO:0005739">
    <property type="term" value="C:mitochondrion"/>
    <property type="evidence" value="ECO:0007669"/>
    <property type="project" value="UniProtKB-SubCell"/>
</dbReference>
<dbReference type="Pfam" id="PF01916">
    <property type="entry name" value="DS"/>
    <property type="match status" value="1"/>
</dbReference>
<dbReference type="SUPFAM" id="SSF52467">
    <property type="entry name" value="DHS-like NAD/FAD-binding domain"/>
    <property type="match status" value="1"/>
</dbReference>
<proteinExistence type="inferred from homology"/>
<feature type="compositionally biased region" description="Low complexity" evidence="12">
    <location>
        <begin position="1730"/>
        <end position="1797"/>
    </location>
</feature>
<evidence type="ECO:0000256" key="1">
    <source>
        <dbReference type="ARBA" id="ARBA00000952"/>
    </source>
</evidence>
<feature type="compositionally biased region" description="Basic and acidic residues" evidence="12">
    <location>
        <begin position="1184"/>
        <end position="1203"/>
    </location>
</feature>
<dbReference type="InterPro" id="IPR036982">
    <property type="entry name" value="Deoxyhypusine_synthase_sf"/>
</dbReference>
<name>A0A4T0GZK2_WALIC</name>
<feature type="compositionally biased region" description="Gly residues" evidence="12">
    <location>
        <begin position="1718"/>
        <end position="1729"/>
    </location>
</feature>
<dbReference type="FunFam" id="3.40.910.10:FF:000001">
    <property type="entry name" value="Probable deoxyhypusine synthase"/>
    <property type="match status" value="1"/>
</dbReference>
<feature type="compositionally biased region" description="Polar residues" evidence="12">
    <location>
        <begin position="694"/>
        <end position="706"/>
    </location>
</feature>
<comment type="catalytic activity">
    <reaction evidence="1">
        <text>[eIF5A protein]-L-lysine + spermidine = [eIF5A protein]-deoxyhypusine + propane-1,3-diamine</text>
        <dbReference type="Rhea" id="RHEA:33299"/>
        <dbReference type="Rhea" id="RHEA-COMP:10143"/>
        <dbReference type="Rhea" id="RHEA-COMP:10144"/>
        <dbReference type="ChEBI" id="CHEBI:29969"/>
        <dbReference type="ChEBI" id="CHEBI:57484"/>
        <dbReference type="ChEBI" id="CHEBI:57834"/>
        <dbReference type="ChEBI" id="CHEBI:82657"/>
        <dbReference type="EC" id="2.5.1.46"/>
    </reaction>
</comment>
<keyword evidence="8" id="KW-0808">Transferase</keyword>
<dbReference type="EMBL" id="SPOF01000067">
    <property type="protein sequence ID" value="TIB08074.1"/>
    <property type="molecule type" value="Genomic_DNA"/>
</dbReference>
<feature type="compositionally biased region" description="Basic and acidic residues" evidence="12">
    <location>
        <begin position="960"/>
        <end position="983"/>
    </location>
</feature>
<feature type="compositionally biased region" description="Polar residues" evidence="12">
    <location>
        <begin position="984"/>
        <end position="997"/>
    </location>
</feature>
<dbReference type="Pfam" id="PF06047">
    <property type="entry name" value="Nkap_C"/>
    <property type="match status" value="1"/>
</dbReference>
<feature type="coiled-coil region" evidence="11">
    <location>
        <begin position="522"/>
        <end position="550"/>
    </location>
</feature>
<evidence type="ECO:0000256" key="10">
    <source>
        <dbReference type="ARBA" id="ARBA00023256"/>
    </source>
</evidence>
<sequence>MSTCNQTDAANAAVFVKSDPVPDSARLVQGPDFEQPQSLQGLLSAYETIGFQATGLARAVERSWRLSDEDRAEDDDTPEEERRNTTANIFLGYTSNLISSGLREIMLFLVKNKYVNVLCTTAGGVEEDFIKCLGPGTYLPTGDGWNLDGAHLRKKGMNRIGNLLVPNEAYCRFEDWVVPILDAMREEQDTEQTRWTPSKVIHRLGKEINDERSVYYWAYKNDIPVFCPALTDGSLGDMIYFHSYKNPGLNIDLVGDIRRLNDLSVRSKKAGIIILGGGVCKHQVCNAMLFRNGADYAVYVNTGQEFDGSDAGARPDEAISWGKIRSGAESIKVSADATLVFPMLVAATWGKAHWENTHRAEYRKNTKLSIWPASPPAKRRSHSESATERNDKDRKKGKERWKDKGKSREREDRDEKRKHRKLQRNVEKTEQVNSIEDIGPMPLPQDMVKLSDKDFGREMLRGEGTAMAQFVQDGQRIPRRGEIGIESGEIDKLEQAGYVMSGNRHKRMNEVRVRKENEVYTAEEKRKMVKEAAEDKMKRENEVVASFKELMYIRIFILLVFFLRSTTNTKIIMSDLGTSIGPQRRDSRYTPSKPSKPYQRPSPTPTPTQNNTASLLSSVRSLVSKPFSWLSGGVSNHPDEESAQQVQSPWSKGEEPRSEHAPRAPHAPPKAKQRPHTFYNDLPPSMAKSNHLQIPGNRQTTLSPKMSSSFNGSGSGYGSAYNNNNNNLQNSPFTPVKHPRRSLLSNGRNASPLLPRTRYRTPTVPTKDHNPLQSILSAATNDPYHSTAHKRSSVIDPSPERPSKRRMVYNEQADEFMSLEEAQARKPQPQPPKNEAERILLALEKMRTPLTDARKSNPLSARGPLPSQSQQSQQSYNLPTISIPIPKPNPAKSKLAPPVNKKAEAMISPYARSKHRREQERRHREHDLKSSKLQERLPKTQQRPRSKIAVPSDDEDEHEDGYVGEREQGDKQDNSSKGVDKPNHSSPHTAPIATTSAAKLFAPMSGQDQFKPGKVGEKDANGADKGPSATDRARSSLRARTMTSSRQHSSAARKPREDTAEIDEEEEERKRQAERDALKSVPVVNFNFDGIASQQSAPTPAPAPNPKLNFNLPEETDVKEQNEQTKPATPKPATPFSFGGESTTPKGPPPAAIFDNKDEKEKEKKDDSKPQSQPPLGFSFGAPKSEKTQKEKEEEENSKKAAAEKPNPFALFEANKKEDDKPKSVPTFSFGGTAEHNKDDKDDKDDKEETKSNPFSPGAPLEKKDENNQKNEKPAAAPASLGGFSFGKPPSQDSKPASPFSFGGAQTDEKTPSLLSRFSNKPEGKADTTDATGGDKPASPAPLFGKPAEEKGESSSSKSSAFSFGAAPSTKPASSSPFSFGGGGSSGGSFGATKPAEEEKKDVEKGTGGAFSFTKPQSDESKPNSSNGVFGGGSSGSGAAFSFGAPSEIKESKESKNEVNGGSGSFAFGQPKPAENEEKKQPTFSFGQPAKADEKSPGAAFSFGGSAPATDDNKPKSSSPFSFGAGGNDTAKPPVFGAPASAPAPASQSTEPIKPSSPFSFGASSTNPTDASSNTSKPPFAFGGSQTTLFGNSQPASTDKPTFSFGGATASASAGENKSSFAFGGGEAKPTSTSETVSSTPSFGFGGGGGSIPSFQFGGAGGTGSAGGAFGAAKPQPQQQQQSNGGGDSMEESPTRPAGSAPLFGAPATAPTSTPTPFGGGASSGGFGFGQSQPPAPAAGAGASPAFSFGGGSAPSSGASTGAFGFGAAPAPAPAPSASSTNNTAPSSPFAFGSSAPAPAPNPSTPQQAPGSPSLFNIGTGSPAPGTPNSSRPVKPLRRNRR</sequence>
<evidence type="ECO:0000256" key="9">
    <source>
        <dbReference type="ARBA" id="ARBA00023027"/>
    </source>
</evidence>
<dbReference type="GO" id="GO:0034038">
    <property type="term" value="F:deoxyhypusine synthase activity"/>
    <property type="evidence" value="ECO:0007669"/>
    <property type="project" value="UniProtKB-EC"/>
</dbReference>
<evidence type="ECO:0000256" key="3">
    <source>
        <dbReference type="ARBA" id="ARBA00002823"/>
    </source>
</evidence>
<feature type="region of interest" description="Disordered" evidence="12">
    <location>
        <begin position="367"/>
        <end position="431"/>
    </location>
</feature>
<gene>
    <name evidence="14" type="ORF">E3P90_03808</name>
</gene>
<feature type="region of interest" description="Disordered" evidence="12">
    <location>
        <begin position="633"/>
        <end position="682"/>
    </location>
</feature>
<comment type="subcellular location">
    <subcellularLocation>
        <location evidence="4">Mitochondrion</location>
    </subcellularLocation>
</comment>
<feature type="region of interest" description="Disordered" evidence="12">
    <location>
        <begin position="853"/>
        <end position="1842"/>
    </location>
</feature>
<dbReference type="InterPro" id="IPR009269">
    <property type="entry name" value="NKAP_C"/>
</dbReference>
<dbReference type="PANTHER" id="PTHR11703:SF0">
    <property type="entry name" value="DEOXYHYPUSINE SYNTHASE"/>
    <property type="match status" value="1"/>
</dbReference>
<feature type="compositionally biased region" description="Polar residues" evidence="12">
    <location>
        <begin position="1584"/>
        <end position="1601"/>
    </location>
</feature>
<feature type="compositionally biased region" description="Basic and acidic residues" evidence="12">
    <location>
        <begin position="1155"/>
        <end position="1169"/>
    </location>
</feature>
<comment type="function">
    <text evidence="3">Catalyzes the NAD-dependent oxidative cleavage of spermidine and the subsequent transfer of the butylamine moiety of spermidine to the epsilon-amino group of a specific lysine residue of the eIF-5A precursor protein to form the intermediate deoxyhypusine residue.</text>
</comment>
<feature type="compositionally biased region" description="Low complexity" evidence="12">
    <location>
        <begin position="1437"/>
        <end position="1447"/>
    </location>
</feature>